<evidence type="ECO:0000256" key="1">
    <source>
        <dbReference type="ARBA" id="ARBA00023002"/>
    </source>
</evidence>
<dbReference type="PANTHER" id="PTHR10366:SF564">
    <property type="entry name" value="STEROL-4-ALPHA-CARBOXYLATE 3-DEHYDROGENASE, DECARBOXYLATING"/>
    <property type="match status" value="1"/>
</dbReference>
<reference evidence="4 5" key="1">
    <citation type="submission" date="2019-01" db="EMBL/GenBank/DDBJ databases">
        <title>Genome sequencing of the rare red list fungi Fomitopsis rosea.</title>
        <authorList>
            <person name="Buettner E."/>
            <person name="Kellner H."/>
        </authorList>
    </citation>
    <scope>NUCLEOTIDE SEQUENCE [LARGE SCALE GENOMIC DNA]</scope>
    <source>
        <strain evidence="4 5">DSM 105464</strain>
    </source>
</reference>
<dbReference type="GO" id="GO:0032259">
    <property type="term" value="P:methylation"/>
    <property type="evidence" value="ECO:0007669"/>
    <property type="project" value="InterPro"/>
</dbReference>
<dbReference type="GO" id="GO:0008168">
    <property type="term" value="F:methyltransferase activity"/>
    <property type="evidence" value="ECO:0007669"/>
    <property type="project" value="InterPro"/>
</dbReference>
<dbReference type="Pfam" id="PF01370">
    <property type="entry name" value="Epimerase"/>
    <property type="match status" value="1"/>
</dbReference>
<dbReference type="Proteomes" id="UP000298390">
    <property type="component" value="Unassembled WGS sequence"/>
</dbReference>
<protein>
    <recommendedName>
        <fullName evidence="3">NAD-dependent epimerase/dehydratase domain-containing protein</fullName>
    </recommendedName>
</protein>
<dbReference type="GO" id="GO:0016616">
    <property type="term" value="F:oxidoreductase activity, acting on the CH-OH group of donors, NAD or NADP as acceptor"/>
    <property type="evidence" value="ECO:0007669"/>
    <property type="project" value="TreeGrafter"/>
</dbReference>
<dbReference type="InterPro" id="IPR036291">
    <property type="entry name" value="NAD(P)-bd_dom_sf"/>
</dbReference>
<dbReference type="STRING" id="34475.A0A4Y9Z110"/>
<dbReference type="InterPro" id="IPR001509">
    <property type="entry name" value="Epimerase_deHydtase"/>
</dbReference>
<dbReference type="InterPro" id="IPR002052">
    <property type="entry name" value="DNA_methylase_N6_adenine_CS"/>
</dbReference>
<evidence type="ECO:0000256" key="2">
    <source>
        <dbReference type="ARBA" id="ARBA00023445"/>
    </source>
</evidence>
<keyword evidence="1" id="KW-0560">Oxidoreductase</keyword>
<sequence>MPAITSGKALVTGANGFVAMWLVRKLLERGFSVRGTVRSESKIAPVKQAFAGFGDKLEFAIVEDIAKEGAFDEAVKGVDLIQHTASPVHLFSVEPDEQIIPAVNGTVGILKSALTYGTSVKRIVYTSTCGAIRENPTTPRLFSEADWNDAALADVRARGREADQLAKYQASKVLAERAAWEFVDKNKESIGWDLVVCNPPWILGPTLQPVSKPDDLNESMKIWYYAIIKGIDASGNPQKKEFYTHFGMTWIDVRDVAEALTVAAEKERTAGERIIISTSPWKGQDFLNAARKFYTNVPVGDESYDPATATHLVTFDTSKADRLLGLKYFTIEESTRDIIEQFKAKGWI</sequence>
<organism evidence="4 5">
    <name type="scientific">Rhodofomes roseus</name>
    <dbReference type="NCBI Taxonomy" id="34475"/>
    <lineage>
        <taxon>Eukaryota</taxon>
        <taxon>Fungi</taxon>
        <taxon>Dikarya</taxon>
        <taxon>Basidiomycota</taxon>
        <taxon>Agaricomycotina</taxon>
        <taxon>Agaricomycetes</taxon>
        <taxon>Polyporales</taxon>
        <taxon>Rhodofomes</taxon>
    </lineage>
</organism>
<dbReference type="AlphaFoldDB" id="A0A4Y9Z110"/>
<name>A0A4Y9Z110_9APHY</name>
<comment type="similarity">
    <text evidence="2">Belongs to the NAD(P)-dependent epimerase/dehydratase family. Dihydroflavonol-4-reductase subfamily.</text>
</comment>
<dbReference type="Gene3D" id="3.40.50.720">
    <property type="entry name" value="NAD(P)-binding Rossmann-like Domain"/>
    <property type="match status" value="1"/>
</dbReference>
<dbReference type="GO" id="GO:0003676">
    <property type="term" value="F:nucleic acid binding"/>
    <property type="evidence" value="ECO:0007669"/>
    <property type="project" value="InterPro"/>
</dbReference>
<comment type="caution">
    <text evidence="4">The sequence shown here is derived from an EMBL/GenBank/DDBJ whole genome shotgun (WGS) entry which is preliminary data.</text>
</comment>
<accession>A0A4Y9Z110</accession>
<evidence type="ECO:0000313" key="4">
    <source>
        <dbReference type="EMBL" id="TFY67707.1"/>
    </source>
</evidence>
<evidence type="ECO:0000259" key="3">
    <source>
        <dbReference type="Pfam" id="PF01370"/>
    </source>
</evidence>
<dbReference type="InterPro" id="IPR050425">
    <property type="entry name" value="NAD(P)_dehydrat-like"/>
</dbReference>
<proteinExistence type="inferred from homology"/>
<feature type="domain" description="NAD-dependent epimerase/dehydratase" evidence="3">
    <location>
        <begin position="9"/>
        <end position="272"/>
    </location>
</feature>
<dbReference type="EMBL" id="SEKV01000047">
    <property type="protein sequence ID" value="TFY67707.1"/>
    <property type="molecule type" value="Genomic_DNA"/>
</dbReference>
<dbReference type="PROSITE" id="PS00092">
    <property type="entry name" value="N6_MTASE"/>
    <property type="match status" value="1"/>
</dbReference>
<evidence type="ECO:0000313" key="5">
    <source>
        <dbReference type="Proteomes" id="UP000298390"/>
    </source>
</evidence>
<dbReference type="SUPFAM" id="SSF51735">
    <property type="entry name" value="NAD(P)-binding Rossmann-fold domains"/>
    <property type="match status" value="1"/>
</dbReference>
<dbReference type="PANTHER" id="PTHR10366">
    <property type="entry name" value="NAD DEPENDENT EPIMERASE/DEHYDRATASE"/>
    <property type="match status" value="1"/>
</dbReference>
<gene>
    <name evidence="4" type="ORF">EVJ58_g1462</name>
</gene>